<evidence type="ECO:0000313" key="3">
    <source>
        <dbReference type="Proteomes" id="UP000270094"/>
    </source>
</evidence>
<keyword evidence="1" id="KW-0472">Membrane</keyword>
<keyword evidence="1" id="KW-0812">Transmembrane</keyword>
<dbReference type="EMBL" id="UYYB01022037">
    <property type="protein sequence ID" value="VDM71779.1"/>
    <property type="molecule type" value="Genomic_DNA"/>
</dbReference>
<evidence type="ECO:0000313" key="2">
    <source>
        <dbReference type="EMBL" id="VDM71779.1"/>
    </source>
</evidence>
<dbReference type="Proteomes" id="UP000270094">
    <property type="component" value="Unassembled WGS sequence"/>
</dbReference>
<dbReference type="AlphaFoldDB" id="A0A3P7IX91"/>
<evidence type="ECO:0000256" key="1">
    <source>
        <dbReference type="SAM" id="Phobius"/>
    </source>
</evidence>
<accession>A0A3P7IX91</accession>
<keyword evidence="3" id="KW-1185">Reference proteome</keyword>
<gene>
    <name evidence="2" type="ORF">SVUK_LOCUS6777</name>
</gene>
<keyword evidence="1" id="KW-1133">Transmembrane helix</keyword>
<reference evidence="2 3" key="1">
    <citation type="submission" date="2018-11" db="EMBL/GenBank/DDBJ databases">
        <authorList>
            <consortium name="Pathogen Informatics"/>
        </authorList>
    </citation>
    <scope>NUCLEOTIDE SEQUENCE [LARGE SCALE GENOMIC DNA]</scope>
</reference>
<protein>
    <submittedName>
        <fullName evidence="2">Uncharacterized protein</fullName>
    </submittedName>
</protein>
<sequence>MPIYRTNCLLRRVQLLIALLHIWFVQSRVLILLSLLYISETSAKSSKYR</sequence>
<proteinExistence type="predicted"/>
<feature type="transmembrane region" description="Helical" evidence="1">
    <location>
        <begin position="15"/>
        <end position="39"/>
    </location>
</feature>
<name>A0A3P7IX91_STRVU</name>
<organism evidence="2 3">
    <name type="scientific">Strongylus vulgaris</name>
    <name type="common">Blood worm</name>
    <dbReference type="NCBI Taxonomy" id="40348"/>
    <lineage>
        <taxon>Eukaryota</taxon>
        <taxon>Metazoa</taxon>
        <taxon>Ecdysozoa</taxon>
        <taxon>Nematoda</taxon>
        <taxon>Chromadorea</taxon>
        <taxon>Rhabditida</taxon>
        <taxon>Rhabditina</taxon>
        <taxon>Rhabditomorpha</taxon>
        <taxon>Strongyloidea</taxon>
        <taxon>Strongylidae</taxon>
        <taxon>Strongylus</taxon>
    </lineage>
</organism>